<dbReference type="Gene3D" id="2.20.100.10">
    <property type="entry name" value="Thrombospondin type-1 (TSP1) repeat"/>
    <property type="match status" value="2"/>
</dbReference>
<feature type="non-terminal residue" evidence="6">
    <location>
        <position position="1"/>
    </location>
</feature>
<dbReference type="AlphaFoldDB" id="V3YZ41"/>
<accession>V3YZ41</accession>
<dbReference type="Proteomes" id="UP000030746">
    <property type="component" value="Unassembled WGS sequence"/>
</dbReference>
<dbReference type="RefSeq" id="XP_009065907.1">
    <property type="nucleotide sequence ID" value="XM_009067659.1"/>
</dbReference>
<keyword evidence="7" id="KW-1185">Reference proteome</keyword>
<dbReference type="HOGENOM" id="CLU_047129_1_0_1"/>
<comment type="subcellular location">
    <subcellularLocation>
        <location evidence="1">Secreted</location>
    </subcellularLocation>
</comment>
<keyword evidence="5" id="KW-1015">Disulfide bond</keyword>
<dbReference type="EMBL" id="KB203693">
    <property type="protein sequence ID" value="ESO83403.1"/>
    <property type="molecule type" value="Genomic_DNA"/>
</dbReference>
<dbReference type="SMART" id="SM00209">
    <property type="entry name" value="TSP1"/>
    <property type="match status" value="2"/>
</dbReference>
<evidence type="ECO:0000313" key="6">
    <source>
        <dbReference type="EMBL" id="ESO83403.1"/>
    </source>
</evidence>
<dbReference type="InterPro" id="IPR036383">
    <property type="entry name" value="TSP1_rpt_sf"/>
</dbReference>
<dbReference type="GeneID" id="20235118"/>
<evidence type="ECO:0000256" key="5">
    <source>
        <dbReference type="ARBA" id="ARBA00023157"/>
    </source>
</evidence>
<dbReference type="OrthoDB" id="6273859at2759"/>
<dbReference type="KEGG" id="lgi:LOTGIDRAFT_146507"/>
<dbReference type="InterPro" id="IPR052065">
    <property type="entry name" value="Compl_asym_regulator"/>
</dbReference>
<protein>
    <recommendedName>
        <fullName evidence="8">ADAMTS cysteine-rich domain-containing protein</fullName>
    </recommendedName>
</protein>
<evidence type="ECO:0000256" key="2">
    <source>
        <dbReference type="ARBA" id="ARBA00022525"/>
    </source>
</evidence>
<proteinExistence type="predicted"/>
<dbReference type="CTD" id="20235118"/>
<reference evidence="6 7" key="1">
    <citation type="journal article" date="2013" name="Nature">
        <title>Insights into bilaterian evolution from three spiralian genomes.</title>
        <authorList>
            <person name="Simakov O."/>
            <person name="Marletaz F."/>
            <person name="Cho S.J."/>
            <person name="Edsinger-Gonzales E."/>
            <person name="Havlak P."/>
            <person name="Hellsten U."/>
            <person name="Kuo D.H."/>
            <person name="Larsson T."/>
            <person name="Lv J."/>
            <person name="Arendt D."/>
            <person name="Savage R."/>
            <person name="Osoegawa K."/>
            <person name="de Jong P."/>
            <person name="Grimwood J."/>
            <person name="Chapman J.A."/>
            <person name="Shapiro H."/>
            <person name="Aerts A."/>
            <person name="Otillar R.P."/>
            <person name="Terry A.Y."/>
            <person name="Boore J.L."/>
            <person name="Grigoriev I.V."/>
            <person name="Lindberg D.R."/>
            <person name="Seaver E.C."/>
            <person name="Weisblat D.A."/>
            <person name="Putnam N.H."/>
            <person name="Rokhsar D.S."/>
        </authorList>
    </citation>
    <scope>NUCLEOTIDE SEQUENCE [LARGE SCALE GENOMIC DNA]</scope>
</reference>
<dbReference type="OMA" id="CDDNTIC"/>
<gene>
    <name evidence="6" type="ORF">LOTGIDRAFT_146507</name>
</gene>
<dbReference type="PANTHER" id="PTHR22906:SF43">
    <property type="entry name" value="PROPERDIN"/>
    <property type="match status" value="1"/>
</dbReference>
<keyword evidence="2" id="KW-0964">Secreted</keyword>
<evidence type="ECO:0008006" key="8">
    <source>
        <dbReference type="Google" id="ProtNLM"/>
    </source>
</evidence>
<dbReference type="PROSITE" id="PS50092">
    <property type="entry name" value="TSP1"/>
    <property type="match status" value="2"/>
</dbReference>
<evidence type="ECO:0000256" key="4">
    <source>
        <dbReference type="ARBA" id="ARBA00022737"/>
    </source>
</evidence>
<evidence type="ECO:0000256" key="1">
    <source>
        <dbReference type="ARBA" id="ARBA00004613"/>
    </source>
</evidence>
<dbReference type="InterPro" id="IPR000884">
    <property type="entry name" value="TSP1_rpt"/>
</dbReference>
<sequence>NGGWSDYRHTQSEECSVTCGRGTKLVSYARECNNPSPQGYGTNCEGDSTKSELVACNENSCPVNGGWHEFTIWNDDDECNVFCGGGTKEQTRRRTCTNPAPANGGSDCEGDSAEHRIIQCNTGACGGK</sequence>
<dbReference type="FunFam" id="2.20.100.10:FF:000001">
    <property type="entry name" value="semaphorin-5A isoform X1"/>
    <property type="match status" value="1"/>
</dbReference>
<dbReference type="Pfam" id="PF00090">
    <property type="entry name" value="TSP_1"/>
    <property type="match status" value="2"/>
</dbReference>
<name>V3YZ41_LOTGI</name>
<dbReference type="PANTHER" id="PTHR22906">
    <property type="entry name" value="PROPERDIN"/>
    <property type="match status" value="1"/>
</dbReference>
<keyword evidence="3" id="KW-0732">Signal</keyword>
<dbReference type="SUPFAM" id="SSF82895">
    <property type="entry name" value="TSP-1 type 1 repeat"/>
    <property type="match status" value="2"/>
</dbReference>
<organism evidence="6 7">
    <name type="scientific">Lottia gigantea</name>
    <name type="common">Giant owl limpet</name>
    <dbReference type="NCBI Taxonomy" id="225164"/>
    <lineage>
        <taxon>Eukaryota</taxon>
        <taxon>Metazoa</taxon>
        <taxon>Spiralia</taxon>
        <taxon>Lophotrochozoa</taxon>
        <taxon>Mollusca</taxon>
        <taxon>Gastropoda</taxon>
        <taxon>Patellogastropoda</taxon>
        <taxon>Lottioidea</taxon>
        <taxon>Lottiidae</taxon>
        <taxon>Lottia</taxon>
    </lineage>
</organism>
<keyword evidence="4" id="KW-0677">Repeat</keyword>
<evidence type="ECO:0000313" key="7">
    <source>
        <dbReference type="Proteomes" id="UP000030746"/>
    </source>
</evidence>
<evidence type="ECO:0000256" key="3">
    <source>
        <dbReference type="ARBA" id="ARBA00022729"/>
    </source>
</evidence>